<dbReference type="PANTHER" id="PTHR10166:SF66">
    <property type="entry name" value="VWFA AND CACHE DOMAIN-CONTAINING PROTEIN CG16868"/>
    <property type="match status" value="1"/>
</dbReference>
<dbReference type="Gene3D" id="3.30.450.20">
    <property type="entry name" value="PAS domain"/>
    <property type="match status" value="2"/>
</dbReference>
<dbReference type="PANTHER" id="PTHR10166">
    <property type="entry name" value="VOLTAGE-DEPENDENT CALCIUM CHANNEL SUBUNIT ALPHA-2/DELTA-RELATED"/>
    <property type="match status" value="1"/>
</dbReference>
<dbReference type="Gene3D" id="3.40.50.410">
    <property type="entry name" value="von Willebrand factor, type A domain"/>
    <property type="match status" value="1"/>
</dbReference>
<dbReference type="GeneID" id="111107404"/>
<proteinExistence type="predicted"/>
<dbReference type="SUPFAM" id="SSF53300">
    <property type="entry name" value="vWA-like"/>
    <property type="match status" value="1"/>
</dbReference>
<dbReference type="AlphaFoldDB" id="A0A8B8B539"/>
<dbReference type="SMART" id="SM00327">
    <property type="entry name" value="VWA"/>
    <property type="match status" value="1"/>
</dbReference>
<sequence>MHILFRGLFLSVLFVYVITDDVAKVAEILEKRVELFGDAILAFSNIEQIYSNDTAVNFLNFTAWNHLDDIVQILEERLQKIVDVLQNNRNSIEKEYNHNEFKAFRDEDLCCNVRSSDLELDMQFNRMVAKSLCFMRSDAKTSKSLGKTYADIFRDNSEKSMFLLWQYFGDTSGNYFQYPAKRTECDGKAWNDPRFQQWFVHTVVPQKKNVVIVLDASGSMSMPVHGINSSAATPSRSMMAREAAMTVLGTLSTTDHVGVVTFNISALSSMCSPTQNSQGIPMMVPATRDNMEALEELMNSSLPSGGTNYGNAFLKAFQLLSHSKQIDPKRFEDSLDMVLFLTDGMPEDSAQDILEELARGQNLVGNSVHVFVYALGDEFKHTNTPKYFLVQLADQNNMAINNSFGPQWQLRWPILFNLQDNTQPTGPVGSITFIKNSDGQRLSHVMGDYYTQFQVNTGANVTFSVPHREPNTGLKMTLSLPTLDAKGQFFGVTALDVHLELTFYEVAHFHLGKDSYAFLVGSSGVVYLHPDLALGDQDLEVYTLDQLEPSLSTDAIYNITNGLEGQEVIKKSVDQSLKSAVCYFKPLSGFSSNFTVVLMIFEDDIKQKRLQSTDSNSFPDFLYHRQGFINTSVVGHDDVCYRDQALVIPANATIKFAPGSFWDLEKSLMYEQNKSYSESHSSFRNTTGFSQHAGVTESVAGDVLLMNKIDEQWKNPTDAIWRYMGTENGVFKVFPGTLVPDILYDPREDRWYMAAVGQSKKYVFIGHPNQNASVITLARAFHQTSKSVHGVIAADITVQHLMTFLYNTAIRVGNLVDSAWMIMDDTGNILMKLDNRGPVQISAHLTEVLPGVANWLLQKGVLQIDWCTDVLSGHAHLSYSLESSGSVVDPGSSDPCLAFKLFSIPNSNLYVIIYRPTSACQTPQASCTCTEMCAVCDIQQKQTCQCPCRCFSNYMDKCTHQINKTTGYRPCPGPHKHWQMQSLDATNKSTSVQACKPVCTAISGSSECQATKGCNWCSGGHYKKLPLCSEKCVHDRHEVHYRLPCDNMASLNLNLTATKDEVLRIAQDRMKQYKEAVVSFQATINRTTAGVILTLGTRDETEVPLSWLSDLSEPVQVTVRDDVGKSRKLSLITNLTEPTDARVELKVEGANFSQRLETALTLRNHIIKQIQTAVKGGTAAEIASTVSAIWPEEDKVAFWLERPTNLKHGEFSTQLQKLSQNLNSTYINVLDSDQAITNVTISPHYSSLCPANCSGR</sequence>
<dbReference type="InterPro" id="IPR036465">
    <property type="entry name" value="vWFA_dom_sf"/>
</dbReference>
<keyword evidence="1" id="KW-0732">Signal</keyword>
<gene>
    <name evidence="4" type="primary">LOC111107404</name>
</gene>
<feature type="chain" id="PRO_5034805030" evidence="1">
    <location>
        <begin position="20"/>
        <end position="1256"/>
    </location>
</feature>
<dbReference type="RefSeq" id="XP_022298301.1">
    <property type="nucleotide sequence ID" value="XM_022442593.1"/>
</dbReference>
<evidence type="ECO:0000313" key="4">
    <source>
        <dbReference type="RefSeq" id="XP_022298301.1"/>
    </source>
</evidence>
<dbReference type="InterPro" id="IPR002035">
    <property type="entry name" value="VWF_A"/>
</dbReference>
<organism evidence="3 4">
    <name type="scientific">Crassostrea virginica</name>
    <name type="common">Eastern oyster</name>
    <dbReference type="NCBI Taxonomy" id="6565"/>
    <lineage>
        <taxon>Eukaryota</taxon>
        <taxon>Metazoa</taxon>
        <taxon>Spiralia</taxon>
        <taxon>Lophotrochozoa</taxon>
        <taxon>Mollusca</taxon>
        <taxon>Bivalvia</taxon>
        <taxon>Autobranchia</taxon>
        <taxon>Pteriomorphia</taxon>
        <taxon>Ostreida</taxon>
        <taxon>Ostreoidea</taxon>
        <taxon>Ostreidae</taxon>
        <taxon>Crassostrea</taxon>
    </lineage>
</organism>
<dbReference type="PROSITE" id="PS50234">
    <property type="entry name" value="VWFA"/>
    <property type="match status" value="1"/>
</dbReference>
<dbReference type="Proteomes" id="UP000694844">
    <property type="component" value="Chromosome 8"/>
</dbReference>
<dbReference type="CDD" id="cd18773">
    <property type="entry name" value="PDC1_HK_sensor"/>
    <property type="match status" value="1"/>
</dbReference>
<feature type="signal peptide" evidence="1">
    <location>
        <begin position="1"/>
        <end position="19"/>
    </location>
</feature>
<evidence type="ECO:0000259" key="2">
    <source>
        <dbReference type="PROSITE" id="PS50234"/>
    </source>
</evidence>
<evidence type="ECO:0000313" key="3">
    <source>
        <dbReference type="Proteomes" id="UP000694844"/>
    </source>
</evidence>
<dbReference type="GO" id="GO:0005245">
    <property type="term" value="F:voltage-gated calcium channel activity"/>
    <property type="evidence" value="ECO:0007669"/>
    <property type="project" value="TreeGrafter"/>
</dbReference>
<dbReference type="OrthoDB" id="2150145at2759"/>
<name>A0A8B8B539_CRAVI</name>
<reference evidence="4" key="1">
    <citation type="submission" date="2025-08" db="UniProtKB">
        <authorList>
            <consortium name="RefSeq"/>
        </authorList>
    </citation>
    <scope>IDENTIFICATION</scope>
    <source>
        <tissue evidence="4">Whole sample</tissue>
    </source>
</reference>
<evidence type="ECO:0000256" key="1">
    <source>
        <dbReference type="SAM" id="SignalP"/>
    </source>
</evidence>
<accession>A0A8B8B539</accession>
<feature type="domain" description="VWFA" evidence="2">
    <location>
        <begin position="209"/>
        <end position="437"/>
    </location>
</feature>
<dbReference type="Pfam" id="PF13519">
    <property type="entry name" value="VWA_2"/>
    <property type="match status" value="1"/>
</dbReference>
<keyword evidence="3" id="KW-1185">Reference proteome</keyword>
<dbReference type="InterPro" id="IPR051173">
    <property type="entry name" value="Ca_channel_alpha-2/delta"/>
</dbReference>
<protein>
    <submittedName>
        <fullName evidence="4">VWFA and cache domain-containing protein 1-like isoform X2</fullName>
    </submittedName>
</protein>
<dbReference type="GO" id="GO:0005891">
    <property type="term" value="C:voltage-gated calcium channel complex"/>
    <property type="evidence" value="ECO:0007669"/>
    <property type="project" value="TreeGrafter"/>
</dbReference>